<accession>A0A8S5NEC9</accession>
<organism evidence="1">
    <name type="scientific">Siphoviridae sp. ctUse40</name>
    <dbReference type="NCBI Taxonomy" id="2826356"/>
    <lineage>
        <taxon>Viruses</taxon>
        <taxon>Duplodnaviria</taxon>
        <taxon>Heunggongvirae</taxon>
        <taxon>Uroviricota</taxon>
        <taxon>Caudoviricetes</taxon>
    </lineage>
</organism>
<name>A0A8S5NEC9_9CAUD</name>
<sequence length="113" mass="13427">MKDNYNDGVVYFYKRKNITNSFKAAKNVTTIEDLDYVSRFFFKEETKRQQDIVFAGAMDKKLSLKISIPYCDSLESDYLVIIDNYLYSIFHIDPDKGKMKTYVYLEGMRKVER</sequence>
<dbReference type="InterPro" id="IPR008767">
    <property type="entry name" value="Phage_SPP1_head-tail_adaptor"/>
</dbReference>
<dbReference type="NCBIfam" id="TIGR01563">
    <property type="entry name" value="gp16_SPP1"/>
    <property type="match status" value="1"/>
</dbReference>
<evidence type="ECO:0000313" key="1">
    <source>
        <dbReference type="EMBL" id="DAD92560.1"/>
    </source>
</evidence>
<proteinExistence type="predicted"/>
<reference evidence="1" key="1">
    <citation type="journal article" date="2021" name="Proc. Natl. Acad. Sci. U.S.A.">
        <title>A Catalog of Tens of Thousands of Viruses from Human Metagenomes Reveals Hidden Associations with Chronic Diseases.</title>
        <authorList>
            <person name="Tisza M.J."/>
            <person name="Buck C.B."/>
        </authorList>
    </citation>
    <scope>NUCLEOTIDE SEQUENCE</scope>
    <source>
        <strain evidence="1">CtUse40</strain>
    </source>
</reference>
<dbReference type="EMBL" id="BK015139">
    <property type="protein sequence ID" value="DAD92560.1"/>
    <property type="molecule type" value="Genomic_DNA"/>
</dbReference>
<protein>
    <submittedName>
        <fullName evidence="1">Head tail joining protein</fullName>
    </submittedName>
</protein>